<evidence type="ECO:0000313" key="2">
    <source>
        <dbReference type="EMBL" id="EHO52243.1"/>
    </source>
</evidence>
<comment type="caution">
    <text evidence="2">The sequence shown here is derived from an EMBL/GenBank/DDBJ whole genome shotgun (WGS) entry which is preliminary data.</text>
</comment>
<feature type="compositionally biased region" description="Acidic residues" evidence="1">
    <location>
        <begin position="50"/>
        <end position="60"/>
    </location>
</feature>
<dbReference type="RefSeq" id="WP_008856357.1">
    <property type="nucleotide sequence ID" value="NZ_JH591026.1"/>
</dbReference>
<dbReference type="PATRIC" id="fig|797516.3.peg.1056"/>
<dbReference type="HOGENOM" id="CLU_2935770_0_0_9"/>
<accession>H1LF04</accession>
<reference evidence="2 3" key="1">
    <citation type="submission" date="2011-09" db="EMBL/GenBank/DDBJ databases">
        <authorList>
            <person name="Weinstock G."/>
            <person name="Sodergren E."/>
            <person name="Clifton S."/>
            <person name="Fulton L."/>
            <person name="Fulton B."/>
            <person name="Courtney L."/>
            <person name="Fronick C."/>
            <person name="Harrison M."/>
            <person name="Strong C."/>
            <person name="Farmer C."/>
            <person name="Delahaunty K."/>
            <person name="Markovic C."/>
            <person name="Hall O."/>
            <person name="Minx P."/>
            <person name="Tomlinson C."/>
            <person name="Mitreva M."/>
            <person name="Hou S."/>
            <person name="Chen J."/>
            <person name="Wollam A."/>
            <person name="Pepin K.H."/>
            <person name="Johnson M."/>
            <person name="Bhonagiri V."/>
            <person name="Zhang X."/>
            <person name="Suruliraj S."/>
            <person name="Warren W."/>
            <person name="Chinwalla A."/>
            <person name="Mardis E.R."/>
            <person name="Wilson R.K."/>
        </authorList>
    </citation>
    <scope>NUCLEOTIDE SEQUENCE [LARGE SCALE GENOMIC DNA]</scope>
    <source>
        <strain evidence="2 3">F0435</strain>
    </source>
</reference>
<sequence length="60" mass="6736">MLVNAAGKAKVNDLSHMTKNDLSALDHELTTELMEFRQSQKKQEDKTAEAGDDFLDDLEV</sequence>
<feature type="region of interest" description="Disordered" evidence="1">
    <location>
        <begin position="36"/>
        <end position="60"/>
    </location>
</feature>
<evidence type="ECO:0000313" key="3">
    <source>
        <dbReference type="Proteomes" id="UP000005025"/>
    </source>
</evidence>
<dbReference type="Proteomes" id="UP000005025">
    <property type="component" value="Unassembled WGS sequence"/>
</dbReference>
<dbReference type="EMBL" id="AGRJ01000110">
    <property type="protein sequence ID" value="EHO52243.1"/>
    <property type="molecule type" value="Genomic_DNA"/>
</dbReference>
<gene>
    <name evidence="2" type="ORF">HMPREF9104_01180</name>
</gene>
<dbReference type="AlphaFoldDB" id="H1LF04"/>
<proteinExistence type="predicted"/>
<name>H1LF04_9LACO</name>
<organism evidence="2 3">
    <name type="scientific">Lentilactobacillus kisonensis F0435</name>
    <dbReference type="NCBI Taxonomy" id="797516"/>
    <lineage>
        <taxon>Bacteria</taxon>
        <taxon>Bacillati</taxon>
        <taxon>Bacillota</taxon>
        <taxon>Bacilli</taxon>
        <taxon>Lactobacillales</taxon>
        <taxon>Lactobacillaceae</taxon>
        <taxon>Lentilactobacillus</taxon>
    </lineage>
</organism>
<evidence type="ECO:0000256" key="1">
    <source>
        <dbReference type="SAM" id="MobiDB-lite"/>
    </source>
</evidence>
<protein>
    <submittedName>
        <fullName evidence="2">Uncharacterized protein</fullName>
    </submittedName>
</protein>
<dbReference type="STRING" id="797516.HMPREF9104_01180"/>